<evidence type="ECO:0000256" key="1">
    <source>
        <dbReference type="ARBA" id="ARBA00004141"/>
    </source>
</evidence>
<evidence type="ECO:0000259" key="3">
    <source>
        <dbReference type="Pfam" id="PF14159"/>
    </source>
</evidence>
<sequence length="145" mass="15942">MASSISVPSPSLLWHGKNVLSRSVPTFPISLVGQRQKYVKIIAKAMGDSSDSSLSSSIVKSVQNAWDKSEDRIGLVGLGLAAVIALWASTNLITAVDKLPVIPNVFEFVGILFSSWFVYRYLLFKPDREELFKIIQKSISEVLGQ</sequence>
<accession>A0AAV7F607</accession>
<organism evidence="4 5">
    <name type="scientific">Aristolochia fimbriata</name>
    <name type="common">White veined hardy Dutchman's pipe vine</name>
    <dbReference type="NCBI Taxonomy" id="158543"/>
    <lineage>
        <taxon>Eukaryota</taxon>
        <taxon>Viridiplantae</taxon>
        <taxon>Streptophyta</taxon>
        <taxon>Embryophyta</taxon>
        <taxon>Tracheophyta</taxon>
        <taxon>Spermatophyta</taxon>
        <taxon>Magnoliopsida</taxon>
        <taxon>Magnoliidae</taxon>
        <taxon>Piperales</taxon>
        <taxon>Aristolochiaceae</taxon>
        <taxon>Aristolochia</taxon>
    </lineage>
</organism>
<feature type="domain" description="Cyanobacterial aminoacyl-tRNA synthetase CAAD" evidence="3">
    <location>
        <begin position="60"/>
        <end position="144"/>
    </location>
</feature>
<name>A0AAV7F607_ARIFI</name>
<dbReference type="AlphaFoldDB" id="A0AAV7F607"/>
<evidence type="ECO:0000313" key="5">
    <source>
        <dbReference type="Proteomes" id="UP000825729"/>
    </source>
</evidence>
<feature type="transmembrane region" description="Helical" evidence="2">
    <location>
        <begin position="105"/>
        <end position="123"/>
    </location>
</feature>
<dbReference type="PANTHER" id="PTHR33222">
    <property type="match status" value="1"/>
</dbReference>
<reference evidence="4 5" key="1">
    <citation type="submission" date="2021-07" db="EMBL/GenBank/DDBJ databases">
        <title>The Aristolochia fimbriata genome: insights into angiosperm evolution, floral development and chemical biosynthesis.</title>
        <authorList>
            <person name="Jiao Y."/>
        </authorList>
    </citation>
    <scope>NUCLEOTIDE SEQUENCE [LARGE SCALE GENOMIC DNA]</scope>
    <source>
        <strain evidence="4">IBCAS-2021</strain>
        <tissue evidence="4">Leaf</tissue>
    </source>
</reference>
<comment type="subcellular location">
    <subcellularLocation>
        <location evidence="1">Membrane</location>
        <topology evidence="1">Multi-pass membrane protein</topology>
    </subcellularLocation>
</comment>
<dbReference type="EMBL" id="JAINDJ010000002">
    <property type="protein sequence ID" value="KAG9456141.1"/>
    <property type="molecule type" value="Genomic_DNA"/>
</dbReference>
<keyword evidence="2" id="KW-0472">Membrane</keyword>
<dbReference type="Proteomes" id="UP000825729">
    <property type="component" value="Unassembled WGS sequence"/>
</dbReference>
<dbReference type="InterPro" id="IPR025564">
    <property type="entry name" value="CAAD_dom"/>
</dbReference>
<dbReference type="PANTHER" id="PTHR33222:SF3">
    <property type="entry name" value="PROTEIN CURVATURE THYLAKOID 1C, CHLOROPLASTIC"/>
    <property type="match status" value="1"/>
</dbReference>
<evidence type="ECO:0000313" key="4">
    <source>
        <dbReference type="EMBL" id="KAG9456141.1"/>
    </source>
</evidence>
<comment type="caution">
    <text evidence="4">The sequence shown here is derived from an EMBL/GenBank/DDBJ whole genome shotgun (WGS) entry which is preliminary data.</text>
</comment>
<dbReference type="GO" id="GO:0009535">
    <property type="term" value="C:chloroplast thylakoid membrane"/>
    <property type="evidence" value="ECO:0007669"/>
    <property type="project" value="TreeGrafter"/>
</dbReference>
<keyword evidence="5" id="KW-1185">Reference proteome</keyword>
<dbReference type="InterPro" id="IPR033344">
    <property type="entry name" value="CURT1"/>
</dbReference>
<keyword evidence="2" id="KW-0812">Transmembrane</keyword>
<gene>
    <name evidence="4" type="ORF">H6P81_000649</name>
</gene>
<feature type="transmembrane region" description="Helical" evidence="2">
    <location>
        <begin position="73"/>
        <end position="93"/>
    </location>
</feature>
<protein>
    <recommendedName>
        <fullName evidence="3">Cyanobacterial aminoacyl-tRNA synthetase CAAD domain-containing protein</fullName>
    </recommendedName>
</protein>
<keyword evidence="2" id="KW-1133">Transmembrane helix</keyword>
<dbReference type="Pfam" id="PF14159">
    <property type="entry name" value="CAAD"/>
    <property type="match status" value="1"/>
</dbReference>
<proteinExistence type="predicted"/>
<evidence type="ECO:0000256" key="2">
    <source>
        <dbReference type="SAM" id="Phobius"/>
    </source>
</evidence>